<dbReference type="Proteomes" id="UP001368654">
    <property type="component" value="Unassembled WGS sequence"/>
</dbReference>
<keyword evidence="3" id="KW-1185">Reference proteome</keyword>
<dbReference type="InterPro" id="IPR053714">
    <property type="entry name" value="Iso_Racemase_Enz_sf"/>
</dbReference>
<gene>
    <name evidence="2" type="ORF">WDU96_04685</name>
</gene>
<proteinExistence type="inferred from homology"/>
<evidence type="ECO:0000313" key="2">
    <source>
        <dbReference type="EMBL" id="MEJ1154899.1"/>
    </source>
</evidence>
<sequence>MSQRPVVLVVNCNTNRVMTEQIVAIAESASNQTTKIVGVTPAWGPSSAEGYAESYVTAVATMDAVLSHREHFDAVVMAGYGEHGREGMRQALRQPVVDITEASAYFACLLGRRFGVVTTVPAAVAGIEDSLAVAGVLARCAGVAASKVSVSHIADDQARTFAALETAGRELLLRGADVIVLGCAGFAGLDKALESSLGVPVLDSVACAVQMAHSLVCLDKRTSKVGAFTPMDEAKPWTGRKLGEMPPTP</sequence>
<organism evidence="2 3">
    <name type="scientific">Microbacterium marmarense</name>
    <dbReference type="NCBI Taxonomy" id="3122051"/>
    <lineage>
        <taxon>Bacteria</taxon>
        <taxon>Bacillati</taxon>
        <taxon>Actinomycetota</taxon>
        <taxon>Actinomycetes</taxon>
        <taxon>Micrococcales</taxon>
        <taxon>Microbacteriaceae</taxon>
        <taxon>Microbacterium</taxon>
    </lineage>
</organism>
<dbReference type="Pfam" id="PF01177">
    <property type="entry name" value="Asp_Glu_race"/>
    <property type="match status" value="1"/>
</dbReference>
<name>A0ABU8LSQ2_9MICO</name>
<protein>
    <submittedName>
        <fullName evidence="2">Aspartate/glutamate racemase family protein</fullName>
    </submittedName>
</protein>
<dbReference type="Gene3D" id="3.40.50.12500">
    <property type="match status" value="1"/>
</dbReference>
<reference evidence="2 3" key="1">
    <citation type="submission" date="2024-02" db="EMBL/GenBank/DDBJ databases">
        <authorList>
            <person name="Saticioglu I.B."/>
        </authorList>
    </citation>
    <scope>NUCLEOTIDE SEQUENCE [LARGE SCALE GENOMIC DNA]</scope>
    <source>
        <strain evidence="2 3">Mu-86</strain>
    </source>
</reference>
<comment type="similarity">
    <text evidence="1">Belongs to the HyuE racemase family.</text>
</comment>
<dbReference type="EMBL" id="JBBDGL010000001">
    <property type="protein sequence ID" value="MEJ1154899.1"/>
    <property type="molecule type" value="Genomic_DNA"/>
</dbReference>
<evidence type="ECO:0000313" key="3">
    <source>
        <dbReference type="Proteomes" id="UP001368654"/>
    </source>
</evidence>
<evidence type="ECO:0000256" key="1">
    <source>
        <dbReference type="ARBA" id="ARBA00038414"/>
    </source>
</evidence>
<dbReference type="InterPro" id="IPR052186">
    <property type="entry name" value="Hydantoin_racemase-like"/>
</dbReference>
<dbReference type="RefSeq" id="WP_337337323.1">
    <property type="nucleotide sequence ID" value="NZ_JBBDGL010000001.1"/>
</dbReference>
<dbReference type="InterPro" id="IPR015942">
    <property type="entry name" value="Asp/Glu/hydantoin_racemase"/>
</dbReference>
<accession>A0ABU8LSQ2</accession>
<dbReference type="PANTHER" id="PTHR28047">
    <property type="entry name" value="PROTEIN DCG1"/>
    <property type="match status" value="1"/>
</dbReference>
<dbReference type="PANTHER" id="PTHR28047:SF5">
    <property type="entry name" value="PROTEIN DCG1"/>
    <property type="match status" value="1"/>
</dbReference>
<comment type="caution">
    <text evidence="2">The sequence shown here is derived from an EMBL/GenBank/DDBJ whole genome shotgun (WGS) entry which is preliminary data.</text>
</comment>